<sequence>MNSLIVMMIVLVECAFGGIVNPQENEINTGRSINNNNNGLETAYKFFTDCQDKDFETCMGVKAVTMMNRMARMEDLKIFEGMSFVRSGEIDRTGRGLSEAELENMLPEETSEKRSRLIDLFFDAAFKFLKSHSLQLKMPESTSMDLERALQEGRGKLKKSLLPIILGVGAKVFAVIPLLLGGLALVATKALVLAKIAFVIAAILGLQKLLGGSGGGALGGFGKVPSNAGWTTGNSYSNTAGWSGSGPYYRSFNENESSHDMAYSAQSPKSL</sequence>
<dbReference type="RefSeq" id="XP_002422986.1">
    <property type="nucleotide sequence ID" value="XM_002422941.1"/>
</dbReference>
<organism>
    <name type="scientific">Pediculus humanus subsp. corporis</name>
    <name type="common">Body louse</name>
    <dbReference type="NCBI Taxonomy" id="121224"/>
    <lineage>
        <taxon>Eukaryota</taxon>
        <taxon>Metazoa</taxon>
        <taxon>Ecdysozoa</taxon>
        <taxon>Arthropoda</taxon>
        <taxon>Hexapoda</taxon>
        <taxon>Insecta</taxon>
        <taxon>Pterygota</taxon>
        <taxon>Neoptera</taxon>
        <taxon>Paraneoptera</taxon>
        <taxon>Psocodea</taxon>
        <taxon>Troctomorpha</taxon>
        <taxon>Phthiraptera</taxon>
        <taxon>Anoplura</taxon>
        <taxon>Pediculidae</taxon>
        <taxon>Pediculus</taxon>
    </lineage>
</organism>
<dbReference type="FunCoup" id="E0VA42">
    <property type="interactions" value="20"/>
</dbReference>
<dbReference type="GeneID" id="8238867"/>
<evidence type="ECO:0000256" key="2">
    <source>
        <dbReference type="SAM" id="SignalP"/>
    </source>
</evidence>
<dbReference type="EMBL" id="AAZO01000325">
    <property type="status" value="NOT_ANNOTATED_CDS"/>
    <property type="molecule type" value="Genomic_DNA"/>
</dbReference>
<dbReference type="InterPro" id="IPR012464">
    <property type="entry name" value="DUF1676"/>
</dbReference>
<dbReference type="OMA" id="GACLESD"/>
<reference evidence="3" key="1">
    <citation type="submission" date="2007-04" db="EMBL/GenBank/DDBJ databases">
        <title>Annotation of Pediculus humanus corporis strain USDA.</title>
        <authorList>
            <person name="Kirkness E."/>
            <person name="Hannick L."/>
            <person name="Hass B."/>
            <person name="Bruggner R."/>
            <person name="Lawson D."/>
            <person name="Bidwell S."/>
            <person name="Joardar V."/>
            <person name="Caler E."/>
            <person name="Walenz B."/>
            <person name="Inman J."/>
            <person name="Schobel S."/>
            <person name="Galinsky K."/>
            <person name="Amedeo P."/>
            <person name="Strausberg R."/>
        </authorList>
    </citation>
    <scope>NUCLEOTIDE SEQUENCE</scope>
    <source>
        <strain evidence="3">USDA</strain>
    </source>
</reference>
<evidence type="ECO:0008006" key="6">
    <source>
        <dbReference type="Google" id="ProtNLM"/>
    </source>
</evidence>
<feature type="transmembrane region" description="Helical" evidence="1">
    <location>
        <begin position="161"/>
        <end position="180"/>
    </location>
</feature>
<dbReference type="InParanoid" id="E0VA42"/>
<keyword evidence="1" id="KW-0472">Membrane</keyword>
<dbReference type="Proteomes" id="UP000009046">
    <property type="component" value="Unassembled WGS sequence"/>
</dbReference>
<dbReference type="OrthoDB" id="8191402at2759"/>
<dbReference type="GO" id="GO:0016020">
    <property type="term" value="C:membrane"/>
    <property type="evidence" value="ECO:0007669"/>
    <property type="project" value="TreeGrafter"/>
</dbReference>
<keyword evidence="1" id="KW-1133">Transmembrane helix</keyword>
<dbReference type="PANTHER" id="PTHR21879">
    <property type="entry name" value="FI03362P-RELATED-RELATED"/>
    <property type="match status" value="1"/>
</dbReference>
<reference evidence="4" key="3">
    <citation type="submission" date="2020-05" db="UniProtKB">
        <authorList>
            <consortium name="EnsemblMetazoa"/>
        </authorList>
    </citation>
    <scope>IDENTIFICATION</scope>
    <source>
        <strain evidence="4">USDA</strain>
    </source>
</reference>
<protein>
    <recommendedName>
        <fullName evidence="6">Osiris</fullName>
    </recommendedName>
</protein>
<dbReference type="VEuPathDB" id="VectorBase:PHUM026630"/>
<evidence type="ECO:0000256" key="1">
    <source>
        <dbReference type="SAM" id="Phobius"/>
    </source>
</evidence>
<dbReference type="eggNOG" id="ENOG502S32N">
    <property type="taxonomic scope" value="Eukaryota"/>
</dbReference>
<dbReference type="STRING" id="121224.E0VA42"/>
<keyword evidence="1" id="KW-0812">Transmembrane</keyword>
<proteinExistence type="predicted"/>
<accession>E0VA42</accession>
<reference evidence="3" key="2">
    <citation type="submission" date="2007-04" db="EMBL/GenBank/DDBJ databases">
        <title>The genome of the human body louse.</title>
        <authorList>
            <consortium name="The Human Body Louse Genome Consortium"/>
            <person name="Kirkness E."/>
            <person name="Walenz B."/>
            <person name="Hass B."/>
            <person name="Bruggner R."/>
            <person name="Strausberg R."/>
        </authorList>
    </citation>
    <scope>NUCLEOTIDE SEQUENCE</scope>
    <source>
        <strain evidence="3">USDA</strain>
    </source>
</reference>
<dbReference type="HOGENOM" id="CLU_060007_4_0_1"/>
<dbReference type="AlphaFoldDB" id="E0VA42"/>
<dbReference type="EnsemblMetazoa" id="PHUM026630-RA">
    <property type="protein sequence ID" value="PHUM026630-PA"/>
    <property type="gene ID" value="PHUM026630"/>
</dbReference>
<feature type="transmembrane region" description="Helical" evidence="1">
    <location>
        <begin position="186"/>
        <end position="206"/>
    </location>
</feature>
<dbReference type="CTD" id="8238867"/>
<keyword evidence="5" id="KW-1185">Reference proteome</keyword>
<dbReference type="EMBL" id="DS235004">
    <property type="protein sequence ID" value="EEB10248.1"/>
    <property type="molecule type" value="Genomic_DNA"/>
</dbReference>
<evidence type="ECO:0000313" key="3">
    <source>
        <dbReference type="EMBL" id="EEB10248.1"/>
    </source>
</evidence>
<dbReference type="Pfam" id="PF07898">
    <property type="entry name" value="DUF1676"/>
    <property type="match status" value="1"/>
</dbReference>
<dbReference type="PANTHER" id="PTHR21879:SF17">
    <property type="entry name" value="LD24139P"/>
    <property type="match status" value="1"/>
</dbReference>
<keyword evidence="2" id="KW-0732">Signal</keyword>
<gene>
    <name evidence="4" type="primary">8238867</name>
    <name evidence="3" type="ORF">Phum_PHUM026630</name>
</gene>
<feature type="signal peptide" evidence="2">
    <location>
        <begin position="1"/>
        <end position="17"/>
    </location>
</feature>
<feature type="chain" id="PRO_5014570013" description="Osiris" evidence="2">
    <location>
        <begin position="18"/>
        <end position="271"/>
    </location>
</feature>
<name>E0VA42_PEDHC</name>
<dbReference type="KEGG" id="phu:Phum_PHUM026630"/>
<evidence type="ECO:0000313" key="4">
    <source>
        <dbReference type="EnsemblMetazoa" id="PHUM026630-PA"/>
    </source>
</evidence>
<evidence type="ECO:0000313" key="5">
    <source>
        <dbReference type="Proteomes" id="UP000009046"/>
    </source>
</evidence>